<name>A0A0A9EI92_ARUDO</name>
<proteinExistence type="predicted"/>
<evidence type="ECO:0000313" key="1">
    <source>
        <dbReference type="EMBL" id="JAD99806.1"/>
    </source>
</evidence>
<sequence>MITASQVHRMMEGGLKAEKGTGSLVHACCIDAMSKF</sequence>
<reference evidence="1" key="1">
    <citation type="submission" date="2014-09" db="EMBL/GenBank/DDBJ databases">
        <authorList>
            <person name="Magalhaes I.L.F."/>
            <person name="Oliveira U."/>
            <person name="Santos F.R."/>
            <person name="Vidigal T.H.D.A."/>
            <person name="Brescovit A.D."/>
            <person name="Santos A.J."/>
        </authorList>
    </citation>
    <scope>NUCLEOTIDE SEQUENCE</scope>
    <source>
        <tissue evidence="1">Shoot tissue taken approximately 20 cm above the soil surface</tissue>
    </source>
</reference>
<reference evidence="1" key="2">
    <citation type="journal article" date="2015" name="Data Brief">
        <title>Shoot transcriptome of the giant reed, Arundo donax.</title>
        <authorList>
            <person name="Barrero R.A."/>
            <person name="Guerrero F.D."/>
            <person name="Moolhuijzen P."/>
            <person name="Goolsby J.A."/>
            <person name="Tidwell J."/>
            <person name="Bellgard S.E."/>
            <person name="Bellgard M.I."/>
        </authorList>
    </citation>
    <scope>NUCLEOTIDE SEQUENCE</scope>
    <source>
        <tissue evidence="1">Shoot tissue taken approximately 20 cm above the soil surface</tissue>
    </source>
</reference>
<protein>
    <submittedName>
        <fullName evidence="1">Uncharacterized protein</fullName>
    </submittedName>
</protein>
<dbReference type="AlphaFoldDB" id="A0A0A9EI92"/>
<organism evidence="1">
    <name type="scientific">Arundo donax</name>
    <name type="common">Giant reed</name>
    <name type="synonym">Donax arundinaceus</name>
    <dbReference type="NCBI Taxonomy" id="35708"/>
    <lineage>
        <taxon>Eukaryota</taxon>
        <taxon>Viridiplantae</taxon>
        <taxon>Streptophyta</taxon>
        <taxon>Embryophyta</taxon>
        <taxon>Tracheophyta</taxon>
        <taxon>Spermatophyta</taxon>
        <taxon>Magnoliopsida</taxon>
        <taxon>Liliopsida</taxon>
        <taxon>Poales</taxon>
        <taxon>Poaceae</taxon>
        <taxon>PACMAD clade</taxon>
        <taxon>Arundinoideae</taxon>
        <taxon>Arundineae</taxon>
        <taxon>Arundo</taxon>
    </lineage>
</organism>
<dbReference type="EMBL" id="GBRH01198089">
    <property type="protein sequence ID" value="JAD99806.1"/>
    <property type="molecule type" value="Transcribed_RNA"/>
</dbReference>
<accession>A0A0A9EI92</accession>